<feature type="non-terminal residue" evidence="12">
    <location>
        <position position="1"/>
    </location>
</feature>
<evidence type="ECO:0000256" key="1">
    <source>
        <dbReference type="ARBA" id="ARBA00000085"/>
    </source>
</evidence>
<dbReference type="AlphaFoldDB" id="A0A941DRB3"/>
<keyword evidence="4" id="KW-0597">Phosphoprotein</keyword>
<evidence type="ECO:0000313" key="13">
    <source>
        <dbReference type="Proteomes" id="UP000680067"/>
    </source>
</evidence>
<evidence type="ECO:0000313" key="12">
    <source>
        <dbReference type="EMBL" id="MBR7784475.1"/>
    </source>
</evidence>
<dbReference type="SUPFAM" id="SSF55874">
    <property type="entry name" value="ATPase domain of HSP90 chaperone/DNA topoisomerase II/histidine kinase"/>
    <property type="match status" value="1"/>
</dbReference>
<dbReference type="InterPro" id="IPR036890">
    <property type="entry name" value="HATPase_C_sf"/>
</dbReference>
<dbReference type="GO" id="GO:0004673">
    <property type="term" value="F:protein histidine kinase activity"/>
    <property type="evidence" value="ECO:0007669"/>
    <property type="project" value="UniProtKB-EC"/>
</dbReference>
<keyword evidence="5" id="KW-0808">Transferase</keyword>
<evidence type="ECO:0000259" key="11">
    <source>
        <dbReference type="PROSITE" id="PS50109"/>
    </source>
</evidence>
<protein>
    <recommendedName>
        <fullName evidence="3">histidine kinase</fullName>
        <ecNumber evidence="3">2.7.13.3</ecNumber>
    </recommendedName>
</protein>
<dbReference type="Proteomes" id="UP000680067">
    <property type="component" value="Unassembled WGS sequence"/>
</dbReference>
<evidence type="ECO:0000256" key="3">
    <source>
        <dbReference type="ARBA" id="ARBA00012438"/>
    </source>
</evidence>
<evidence type="ECO:0000256" key="4">
    <source>
        <dbReference type="ARBA" id="ARBA00022553"/>
    </source>
</evidence>
<dbReference type="InterPro" id="IPR050428">
    <property type="entry name" value="TCS_sensor_his_kinase"/>
</dbReference>
<feature type="non-terminal residue" evidence="12">
    <location>
        <position position="127"/>
    </location>
</feature>
<proteinExistence type="predicted"/>
<comment type="subcellular location">
    <subcellularLocation>
        <location evidence="2">Membrane</location>
        <topology evidence="2">Multi-pass membrane protein</topology>
    </subcellularLocation>
</comment>
<sequence>KHIDIGVTDMQDAEVWANEMDMTTLVKNLVDNAIRYTPQGGRVDLSIGLSDGKVVLRVQDSGPGIPLAERGRVFDPFYRTLGSEQIGAGLGLSIVKAIANRIGAEIRLDFVNETQQTGLIVTVFAPM</sequence>
<evidence type="ECO:0000256" key="6">
    <source>
        <dbReference type="ARBA" id="ARBA00022692"/>
    </source>
</evidence>
<evidence type="ECO:0000256" key="2">
    <source>
        <dbReference type="ARBA" id="ARBA00004141"/>
    </source>
</evidence>
<evidence type="ECO:0000256" key="7">
    <source>
        <dbReference type="ARBA" id="ARBA00022777"/>
    </source>
</evidence>
<dbReference type="InterPro" id="IPR003594">
    <property type="entry name" value="HATPase_dom"/>
</dbReference>
<feature type="domain" description="Histidine kinase" evidence="11">
    <location>
        <begin position="1"/>
        <end position="127"/>
    </location>
</feature>
<gene>
    <name evidence="12" type="ORF">KDM89_20275</name>
</gene>
<dbReference type="InterPro" id="IPR005467">
    <property type="entry name" value="His_kinase_dom"/>
</dbReference>
<evidence type="ECO:0000256" key="10">
    <source>
        <dbReference type="ARBA" id="ARBA00023136"/>
    </source>
</evidence>
<keyword evidence="7" id="KW-0418">Kinase</keyword>
<evidence type="ECO:0000256" key="9">
    <source>
        <dbReference type="ARBA" id="ARBA00023012"/>
    </source>
</evidence>
<evidence type="ECO:0000256" key="5">
    <source>
        <dbReference type="ARBA" id="ARBA00022679"/>
    </source>
</evidence>
<dbReference type="Pfam" id="PF02518">
    <property type="entry name" value="HATPase_c"/>
    <property type="match status" value="1"/>
</dbReference>
<dbReference type="Gene3D" id="3.30.565.10">
    <property type="entry name" value="Histidine kinase-like ATPase, C-terminal domain"/>
    <property type="match status" value="1"/>
</dbReference>
<keyword evidence="6" id="KW-0812">Transmembrane</keyword>
<dbReference type="PANTHER" id="PTHR45436">
    <property type="entry name" value="SENSOR HISTIDINE KINASE YKOH"/>
    <property type="match status" value="1"/>
</dbReference>
<keyword evidence="9" id="KW-0902">Two-component regulatory system</keyword>
<keyword evidence="8" id="KW-1133">Transmembrane helix</keyword>
<comment type="catalytic activity">
    <reaction evidence="1">
        <text>ATP + protein L-histidine = ADP + protein N-phospho-L-histidine.</text>
        <dbReference type="EC" id="2.7.13.3"/>
    </reaction>
</comment>
<reference evidence="12" key="1">
    <citation type="submission" date="2021-04" db="EMBL/GenBank/DDBJ databases">
        <title>novel species isolated from subtropical streams in China.</title>
        <authorList>
            <person name="Lu H."/>
        </authorList>
    </citation>
    <scope>NUCLEOTIDE SEQUENCE</scope>
    <source>
        <strain evidence="12">LFS511W</strain>
    </source>
</reference>
<dbReference type="PROSITE" id="PS50109">
    <property type="entry name" value="HIS_KIN"/>
    <property type="match status" value="1"/>
</dbReference>
<dbReference type="InterPro" id="IPR004358">
    <property type="entry name" value="Sig_transdc_His_kin-like_C"/>
</dbReference>
<accession>A0A941DRB3</accession>
<name>A0A941DRB3_9BURK</name>
<evidence type="ECO:0000256" key="8">
    <source>
        <dbReference type="ARBA" id="ARBA00022989"/>
    </source>
</evidence>
<comment type="caution">
    <text evidence="12">The sequence shown here is derived from an EMBL/GenBank/DDBJ whole genome shotgun (WGS) entry which is preliminary data.</text>
</comment>
<dbReference type="EC" id="2.7.13.3" evidence="3"/>
<dbReference type="GO" id="GO:0005886">
    <property type="term" value="C:plasma membrane"/>
    <property type="evidence" value="ECO:0007669"/>
    <property type="project" value="TreeGrafter"/>
</dbReference>
<organism evidence="12 13">
    <name type="scientific">Undibacterium luofuense</name>
    <dbReference type="NCBI Taxonomy" id="2828733"/>
    <lineage>
        <taxon>Bacteria</taxon>
        <taxon>Pseudomonadati</taxon>
        <taxon>Pseudomonadota</taxon>
        <taxon>Betaproteobacteria</taxon>
        <taxon>Burkholderiales</taxon>
        <taxon>Oxalobacteraceae</taxon>
        <taxon>Undibacterium</taxon>
    </lineage>
</organism>
<dbReference type="GO" id="GO:0000160">
    <property type="term" value="P:phosphorelay signal transduction system"/>
    <property type="evidence" value="ECO:0007669"/>
    <property type="project" value="UniProtKB-KW"/>
</dbReference>
<dbReference type="SMART" id="SM00387">
    <property type="entry name" value="HATPase_c"/>
    <property type="match status" value="1"/>
</dbReference>
<keyword evidence="13" id="KW-1185">Reference proteome</keyword>
<dbReference type="PANTHER" id="PTHR45436:SF15">
    <property type="entry name" value="SENSOR HISTIDINE KINASE CUSS"/>
    <property type="match status" value="1"/>
</dbReference>
<dbReference type="EMBL" id="JAGSPN010000250">
    <property type="protein sequence ID" value="MBR7784475.1"/>
    <property type="molecule type" value="Genomic_DNA"/>
</dbReference>
<keyword evidence="10" id="KW-0472">Membrane</keyword>
<dbReference type="PRINTS" id="PR00344">
    <property type="entry name" value="BCTRLSENSOR"/>
</dbReference>